<protein>
    <recommendedName>
        <fullName evidence="2">Tudor-knot domain-containing protein</fullName>
    </recommendedName>
</protein>
<evidence type="ECO:0000256" key="1">
    <source>
        <dbReference type="SAM" id="MobiDB-lite"/>
    </source>
</evidence>
<evidence type="ECO:0000259" key="2">
    <source>
        <dbReference type="Pfam" id="PF11717"/>
    </source>
</evidence>
<feature type="compositionally biased region" description="Low complexity" evidence="1">
    <location>
        <begin position="98"/>
        <end position="110"/>
    </location>
</feature>
<gene>
    <name evidence="3" type="ORF">PVAP13_8KG161602</name>
</gene>
<sequence>MSALLGSTGRPLFSSLPATTVFQDSPSAVHWLPLKCSRVRAHAAHPRPLLSPSPSPLRLPWRRSLISSRPTADACSSPLLSPPRHSRIHSSPPPRPPSSSRSAVASSPRPHTSSLHGGTACNRPSPLLDRVHVLGGAPAPGGGHARDVPVARLEAPPVKVMESRKGSSSSSPADYEYYIHYTEFNSAKSSLRGTWC</sequence>
<dbReference type="InterPro" id="IPR025995">
    <property type="entry name" value="Tudor-knot"/>
</dbReference>
<dbReference type="AlphaFoldDB" id="A0A8T0PH62"/>
<accession>A0A8T0PH62</accession>
<organism evidence="3 4">
    <name type="scientific">Panicum virgatum</name>
    <name type="common">Blackwell switchgrass</name>
    <dbReference type="NCBI Taxonomy" id="38727"/>
    <lineage>
        <taxon>Eukaryota</taxon>
        <taxon>Viridiplantae</taxon>
        <taxon>Streptophyta</taxon>
        <taxon>Embryophyta</taxon>
        <taxon>Tracheophyta</taxon>
        <taxon>Spermatophyta</taxon>
        <taxon>Magnoliopsida</taxon>
        <taxon>Liliopsida</taxon>
        <taxon>Poales</taxon>
        <taxon>Poaceae</taxon>
        <taxon>PACMAD clade</taxon>
        <taxon>Panicoideae</taxon>
        <taxon>Panicodae</taxon>
        <taxon>Paniceae</taxon>
        <taxon>Panicinae</taxon>
        <taxon>Panicum</taxon>
        <taxon>Panicum sect. Hiantes</taxon>
    </lineage>
</organism>
<name>A0A8T0PH62_PANVG</name>
<dbReference type="Pfam" id="PF11717">
    <property type="entry name" value="Tudor-knot"/>
    <property type="match status" value="1"/>
</dbReference>
<dbReference type="EMBL" id="CM029051">
    <property type="protein sequence ID" value="KAG2561481.1"/>
    <property type="molecule type" value="Genomic_DNA"/>
</dbReference>
<keyword evidence="4" id="KW-1185">Reference proteome</keyword>
<dbReference type="Proteomes" id="UP000823388">
    <property type="component" value="Chromosome 8K"/>
</dbReference>
<reference evidence="3" key="1">
    <citation type="submission" date="2020-05" db="EMBL/GenBank/DDBJ databases">
        <title>WGS assembly of Panicum virgatum.</title>
        <authorList>
            <person name="Lovell J.T."/>
            <person name="Jenkins J."/>
            <person name="Shu S."/>
            <person name="Juenger T.E."/>
            <person name="Schmutz J."/>
        </authorList>
    </citation>
    <scope>NUCLEOTIDE SEQUENCE</scope>
    <source>
        <strain evidence="3">AP13</strain>
    </source>
</reference>
<feature type="compositionally biased region" description="Low complexity" evidence="1">
    <location>
        <begin position="70"/>
        <end position="83"/>
    </location>
</feature>
<feature type="region of interest" description="Disordered" evidence="1">
    <location>
        <begin position="70"/>
        <end position="126"/>
    </location>
</feature>
<proteinExistence type="predicted"/>
<comment type="caution">
    <text evidence="3">The sequence shown here is derived from an EMBL/GenBank/DDBJ whole genome shotgun (WGS) entry which is preliminary data.</text>
</comment>
<feature type="domain" description="Tudor-knot" evidence="2">
    <location>
        <begin position="155"/>
        <end position="185"/>
    </location>
</feature>
<evidence type="ECO:0000313" key="4">
    <source>
        <dbReference type="Proteomes" id="UP000823388"/>
    </source>
</evidence>
<evidence type="ECO:0000313" key="3">
    <source>
        <dbReference type="EMBL" id="KAG2561481.1"/>
    </source>
</evidence>